<sequence>MNSKMPVARRPETVAKVQGRGMQPEGPGWNVITSSSLVLL</sequence>
<reference evidence="2" key="1">
    <citation type="submission" date="2014-11" db="EMBL/GenBank/DDBJ databases">
        <authorList>
            <person name="Amaro Gonzalez C."/>
        </authorList>
    </citation>
    <scope>NUCLEOTIDE SEQUENCE</scope>
</reference>
<organism evidence="2">
    <name type="scientific">Anguilla anguilla</name>
    <name type="common">European freshwater eel</name>
    <name type="synonym">Muraena anguilla</name>
    <dbReference type="NCBI Taxonomy" id="7936"/>
    <lineage>
        <taxon>Eukaryota</taxon>
        <taxon>Metazoa</taxon>
        <taxon>Chordata</taxon>
        <taxon>Craniata</taxon>
        <taxon>Vertebrata</taxon>
        <taxon>Euteleostomi</taxon>
        <taxon>Actinopterygii</taxon>
        <taxon>Neopterygii</taxon>
        <taxon>Teleostei</taxon>
        <taxon>Anguilliformes</taxon>
        <taxon>Anguillidae</taxon>
        <taxon>Anguilla</taxon>
    </lineage>
</organism>
<name>A0A0E9W9T7_ANGAN</name>
<evidence type="ECO:0000256" key="1">
    <source>
        <dbReference type="SAM" id="MobiDB-lite"/>
    </source>
</evidence>
<dbReference type="EMBL" id="GBXM01021408">
    <property type="protein sequence ID" value="JAH87169.1"/>
    <property type="molecule type" value="Transcribed_RNA"/>
</dbReference>
<protein>
    <submittedName>
        <fullName evidence="2">Uncharacterized protein</fullName>
    </submittedName>
</protein>
<reference evidence="2" key="2">
    <citation type="journal article" date="2015" name="Fish Shellfish Immunol.">
        <title>Early steps in the European eel (Anguilla anguilla)-Vibrio vulnificus interaction in the gills: Role of the RtxA13 toxin.</title>
        <authorList>
            <person name="Callol A."/>
            <person name="Pajuelo D."/>
            <person name="Ebbesson L."/>
            <person name="Teles M."/>
            <person name="MacKenzie S."/>
            <person name="Amaro C."/>
        </authorList>
    </citation>
    <scope>NUCLEOTIDE SEQUENCE</scope>
</reference>
<accession>A0A0E9W9T7</accession>
<proteinExistence type="predicted"/>
<feature type="region of interest" description="Disordered" evidence="1">
    <location>
        <begin position="1"/>
        <end position="28"/>
    </location>
</feature>
<evidence type="ECO:0000313" key="2">
    <source>
        <dbReference type="EMBL" id="JAH87169.1"/>
    </source>
</evidence>
<dbReference type="AlphaFoldDB" id="A0A0E9W9T7"/>